<evidence type="ECO:0000256" key="11">
    <source>
        <dbReference type="ARBA" id="ARBA00022825"/>
    </source>
</evidence>
<dbReference type="Gene3D" id="2.30.42.10">
    <property type="match status" value="1"/>
</dbReference>
<evidence type="ECO:0000256" key="14">
    <source>
        <dbReference type="ARBA" id="ARBA00023128"/>
    </source>
</evidence>
<gene>
    <name evidence="18" type="primary">htra2</name>
</gene>
<dbReference type="OrthoDB" id="4217619at2759"/>
<organism evidence="18 19">
    <name type="scientific">Takifugu rubripes</name>
    <name type="common">Japanese pufferfish</name>
    <name type="synonym">Fugu rubripes</name>
    <dbReference type="NCBI Taxonomy" id="31033"/>
    <lineage>
        <taxon>Eukaryota</taxon>
        <taxon>Metazoa</taxon>
        <taxon>Chordata</taxon>
        <taxon>Craniata</taxon>
        <taxon>Vertebrata</taxon>
        <taxon>Euteleostomi</taxon>
        <taxon>Actinopterygii</taxon>
        <taxon>Neopterygii</taxon>
        <taxon>Teleostei</taxon>
        <taxon>Neoteleostei</taxon>
        <taxon>Acanthomorphata</taxon>
        <taxon>Eupercaria</taxon>
        <taxon>Tetraodontiformes</taxon>
        <taxon>Tetradontoidea</taxon>
        <taxon>Tetraodontidae</taxon>
        <taxon>Takifugu</taxon>
    </lineage>
</organism>
<comment type="subcellular location">
    <subcellularLocation>
        <location evidence="3">Mitochondrion intermembrane space</location>
    </subcellularLocation>
    <subcellularLocation>
        <location evidence="2">Mitochondrion membrane</location>
        <topology evidence="2">Single-pass membrane protein</topology>
    </subcellularLocation>
</comment>
<keyword evidence="19" id="KW-1185">Reference proteome</keyword>
<evidence type="ECO:0000313" key="19">
    <source>
        <dbReference type="Proteomes" id="UP000005226"/>
    </source>
</evidence>
<keyword evidence="7" id="KW-0645">Protease</keyword>
<protein>
    <recommendedName>
        <fullName evidence="6">Serine protease HTRA2, mitochondrial</fullName>
        <ecNumber evidence="5">3.4.21.108</ecNumber>
    </recommendedName>
</protein>
<reference evidence="18" key="2">
    <citation type="submission" date="2025-05" db="UniProtKB">
        <authorList>
            <consortium name="Ensembl"/>
        </authorList>
    </citation>
    <scope>IDENTIFICATION</scope>
</reference>
<evidence type="ECO:0000259" key="17">
    <source>
        <dbReference type="PROSITE" id="PS50106"/>
    </source>
</evidence>
<evidence type="ECO:0000256" key="16">
    <source>
        <dbReference type="ARBA" id="ARBA00023145"/>
    </source>
</evidence>
<comment type="similarity">
    <text evidence="4">Belongs to the peptidase S1C family.</text>
</comment>
<dbReference type="GO" id="GO:0007005">
    <property type="term" value="P:mitochondrion organization"/>
    <property type="evidence" value="ECO:0007669"/>
    <property type="project" value="UniProtKB-ARBA"/>
</dbReference>
<evidence type="ECO:0000256" key="15">
    <source>
        <dbReference type="ARBA" id="ARBA00023136"/>
    </source>
</evidence>
<dbReference type="eggNOG" id="KOG1320">
    <property type="taxonomic scope" value="Eukaryota"/>
</dbReference>
<dbReference type="GO" id="GO:0006508">
    <property type="term" value="P:proteolysis"/>
    <property type="evidence" value="ECO:0007669"/>
    <property type="project" value="UniProtKB-KW"/>
</dbReference>
<dbReference type="InterPro" id="IPR041489">
    <property type="entry name" value="PDZ_6"/>
</dbReference>
<dbReference type="Pfam" id="PF13365">
    <property type="entry name" value="Trypsin_2"/>
    <property type="match status" value="1"/>
</dbReference>
<comment type="catalytic activity">
    <reaction evidence="1">
        <text>Cleavage of non-polar aliphatic amino-acids at the P1 position, with a preference for Val, Ile and Met. At the P2 and P3 positions, Arg is selected most strongly with a secondary preference for other hydrophilic residues.</text>
        <dbReference type="EC" id="3.4.21.108"/>
    </reaction>
</comment>
<dbReference type="GO" id="GO:0031966">
    <property type="term" value="C:mitochondrial membrane"/>
    <property type="evidence" value="ECO:0007669"/>
    <property type="project" value="UniProtKB-SubCell"/>
</dbReference>
<dbReference type="PANTHER" id="PTHR22939">
    <property type="entry name" value="SERINE PROTEASE FAMILY S1C HTRA-RELATED"/>
    <property type="match status" value="1"/>
</dbReference>
<keyword evidence="8" id="KW-0812">Transmembrane</keyword>
<dbReference type="GO" id="GO:0006915">
    <property type="term" value="P:apoptotic process"/>
    <property type="evidence" value="ECO:0007669"/>
    <property type="project" value="UniProtKB-KW"/>
</dbReference>
<keyword evidence="16" id="KW-0865">Zymogen</keyword>
<dbReference type="Proteomes" id="UP000005226">
    <property type="component" value="Chromosome 2"/>
</dbReference>
<keyword evidence="12" id="KW-0809">Transit peptide</keyword>
<keyword evidence="13" id="KW-1133">Transmembrane helix</keyword>
<dbReference type="InterPro" id="IPR001940">
    <property type="entry name" value="Peptidase_S1C"/>
</dbReference>
<evidence type="ECO:0000256" key="4">
    <source>
        <dbReference type="ARBA" id="ARBA00010541"/>
    </source>
</evidence>
<keyword evidence="11" id="KW-0720">Serine protease</keyword>
<evidence type="ECO:0000256" key="6">
    <source>
        <dbReference type="ARBA" id="ARBA00016929"/>
    </source>
</evidence>
<evidence type="ECO:0000313" key="18">
    <source>
        <dbReference type="Ensembl" id="ENSTRUP00000031408.3"/>
    </source>
</evidence>
<evidence type="ECO:0000256" key="3">
    <source>
        <dbReference type="ARBA" id="ARBA00004569"/>
    </source>
</evidence>
<dbReference type="FunFam" id="2.40.10.120:FF:000004">
    <property type="entry name" value="Serine protease HTRA2, mitochondrial"/>
    <property type="match status" value="1"/>
</dbReference>
<evidence type="ECO:0000256" key="5">
    <source>
        <dbReference type="ARBA" id="ARBA00013033"/>
    </source>
</evidence>
<dbReference type="SUPFAM" id="SSF50494">
    <property type="entry name" value="Trypsin-like serine proteases"/>
    <property type="match status" value="1"/>
</dbReference>
<dbReference type="GO" id="GO:0005758">
    <property type="term" value="C:mitochondrial intermembrane space"/>
    <property type="evidence" value="ECO:0007669"/>
    <property type="project" value="UniProtKB-SubCell"/>
</dbReference>
<dbReference type="PROSITE" id="PS50106">
    <property type="entry name" value="PDZ"/>
    <property type="match status" value="1"/>
</dbReference>
<dbReference type="AlphaFoldDB" id="H2U397"/>
<dbReference type="SMART" id="SM00228">
    <property type="entry name" value="PDZ"/>
    <property type="match status" value="1"/>
</dbReference>
<dbReference type="GO" id="GO:0043065">
    <property type="term" value="P:positive regulation of apoptotic process"/>
    <property type="evidence" value="ECO:0007669"/>
    <property type="project" value="TreeGrafter"/>
</dbReference>
<accession>H2U397</accession>
<dbReference type="KEGG" id="tru:101079124"/>
<dbReference type="HOGENOM" id="CLU_020120_6_2_1"/>
<dbReference type="InterPro" id="IPR036034">
    <property type="entry name" value="PDZ_sf"/>
</dbReference>
<sequence length="443" mass="48008">MAATPVYRCLLSILRTHHRCQSRGLKSLAERTVSRLPHAVICNHGDAGGHARPDKVPPLGWDGKNGQHKNNCLSQSVLVGLGLCTAALLDGQKEEEAKDRRGSVARKCLDLLVSSAQCASPFKPDSPRYKYNFIADVVEKSTPAVVYIEILGRHPFSGREVTVSNGSGFLISTDGLIVTNAHVVANKRGVRVKLNNGEMYNATVQDVDQVADIATIKISVKNPLPTLPLGCSAQVRQGEFVVAMGSPFALRNTITSGIVSSAQRGSKELGLSNTNMDYIQTDAAIDFGNSGGPLINLDGEVIGINTMKVTAGISFAIPSDRLRLFLDRAEQKKSSWFRDSDTRRRYIGVMMLTLTPSIIAELKLRDPSFPEVTHGVLIHRVIMGSPANRAGMIPGDIVVEINGAKANTSEEVYEAVRSSDHISMLVQRGGELLQLRVTPEYTE</sequence>
<keyword evidence="15" id="KW-0472">Membrane</keyword>
<dbReference type="EC" id="3.4.21.108" evidence="5"/>
<feature type="domain" description="PDZ" evidence="17">
    <location>
        <begin position="375"/>
        <end position="419"/>
    </location>
</feature>
<evidence type="ECO:0000256" key="8">
    <source>
        <dbReference type="ARBA" id="ARBA00022692"/>
    </source>
</evidence>
<reference evidence="18 19" key="1">
    <citation type="journal article" date="2011" name="Genome Biol. Evol.">
        <title>Integration of the genetic map and genome assembly of fugu facilitates insights into distinct features of genome evolution in teleosts and mammals.</title>
        <authorList>
            <person name="Kai W."/>
            <person name="Kikuchi K."/>
            <person name="Tohari S."/>
            <person name="Chew A.K."/>
            <person name="Tay A."/>
            <person name="Fujiwara A."/>
            <person name="Hosoya S."/>
            <person name="Suetake H."/>
            <person name="Naruse K."/>
            <person name="Brenner S."/>
            <person name="Suzuki Y."/>
            <person name="Venkatesh B."/>
        </authorList>
    </citation>
    <scope>NUCLEOTIDE SEQUENCE [LARGE SCALE GENOMIC DNA]</scope>
</reference>
<dbReference type="PANTHER" id="PTHR22939:SF127">
    <property type="entry name" value="SERINE PROTEASE HTRA2, MITOCHONDRIAL"/>
    <property type="match status" value="1"/>
</dbReference>
<evidence type="ECO:0000256" key="7">
    <source>
        <dbReference type="ARBA" id="ARBA00022670"/>
    </source>
</evidence>
<keyword evidence="9" id="KW-0053">Apoptosis</keyword>
<evidence type="ECO:0000256" key="9">
    <source>
        <dbReference type="ARBA" id="ARBA00022703"/>
    </source>
</evidence>
<dbReference type="PRINTS" id="PR00834">
    <property type="entry name" value="PROTEASES2C"/>
</dbReference>
<dbReference type="SUPFAM" id="SSF50156">
    <property type="entry name" value="PDZ domain-like"/>
    <property type="match status" value="1"/>
</dbReference>
<dbReference type="GO" id="GO:0004252">
    <property type="term" value="F:serine-type endopeptidase activity"/>
    <property type="evidence" value="ECO:0007669"/>
    <property type="project" value="InterPro"/>
</dbReference>
<dbReference type="InterPro" id="IPR009003">
    <property type="entry name" value="Peptidase_S1_PA"/>
</dbReference>
<dbReference type="Ensembl" id="ENSTRUT00000031531.3">
    <property type="protein sequence ID" value="ENSTRUP00000031408.3"/>
    <property type="gene ID" value="ENSTRUG00000012405.3"/>
</dbReference>
<evidence type="ECO:0000256" key="1">
    <source>
        <dbReference type="ARBA" id="ARBA00001760"/>
    </source>
</evidence>
<dbReference type="Ensembl" id="ENSTRUT00000058110.2">
    <property type="protein sequence ID" value="ENSTRUP00000051491.2"/>
    <property type="gene ID" value="ENSTRUG00000012405.3"/>
</dbReference>
<name>H2U397_TAKRU</name>
<dbReference type="CDD" id="cd06785">
    <property type="entry name" value="cpPDZ_HtrA-like"/>
    <property type="match status" value="1"/>
</dbReference>
<dbReference type="Gene3D" id="2.40.10.120">
    <property type="match status" value="1"/>
</dbReference>
<dbReference type="STRING" id="31033.ENSTRUP00000051491"/>
<evidence type="ECO:0000256" key="10">
    <source>
        <dbReference type="ARBA" id="ARBA00022801"/>
    </source>
</evidence>
<evidence type="ECO:0000256" key="12">
    <source>
        <dbReference type="ARBA" id="ARBA00022946"/>
    </source>
</evidence>
<keyword evidence="10" id="KW-0378">Hydrolase</keyword>
<dbReference type="Pfam" id="PF17820">
    <property type="entry name" value="PDZ_6"/>
    <property type="match status" value="1"/>
</dbReference>
<dbReference type="GeneTree" id="ENSGT00940000155108"/>
<proteinExistence type="inferred from homology"/>
<keyword evidence="14" id="KW-0496">Mitochondrion</keyword>
<dbReference type="InterPro" id="IPR001478">
    <property type="entry name" value="PDZ"/>
</dbReference>
<evidence type="ECO:0000256" key="13">
    <source>
        <dbReference type="ARBA" id="ARBA00022989"/>
    </source>
</evidence>
<evidence type="ECO:0000256" key="2">
    <source>
        <dbReference type="ARBA" id="ARBA00004304"/>
    </source>
</evidence>